<evidence type="ECO:0000256" key="3">
    <source>
        <dbReference type="ARBA" id="ARBA00022729"/>
    </source>
</evidence>
<dbReference type="STRING" id="561061.SAMN05660862_2364"/>
<dbReference type="Gene3D" id="1.25.40.390">
    <property type="match status" value="1"/>
</dbReference>
<dbReference type="SUPFAM" id="SSF48452">
    <property type="entry name" value="TPR-like"/>
    <property type="match status" value="1"/>
</dbReference>
<evidence type="ECO:0000256" key="4">
    <source>
        <dbReference type="ARBA" id="ARBA00023136"/>
    </source>
</evidence>
<keyword evidence="3" id="KW-0732">Signal</keyword>
<protein>
    <submittedName>
        <fullName evidence="8">SusD family protein</fullName>
    </submittedName>
</protein>
<reference evidence="8 9" key="1">
    <citation type="submission" date="2017-04" db="EMBL/GenBank/DDBJ databases">
        <authorList>
            <person name="Afonso C.L."/>
            <person name="Miller P.J."/>
            <person name="Scott M.A."/>
            <person name="Spackman E."/>
            <person name="Goraichik I."/>
            <person name="Dimitrov K.M."/>
            <person name="Suarez D.L."/>
            <person name="Swayne D.E."/>
        </authorList>
    </citation>
    <scope>NUCLEOTIDE SEQUENCE [LARGE SCALE GENOMIC DNA]</scope>
    <source>
        <strain evidence="8 9">DSM 22418</strain>
    </source>
</reference>
<dbReference type="InterPro" id="IPR012944">
    <property type="entry name" value="SusD_RagB_dom"/>
</dbReference>
<evidence type="ECO:0000259" key="6">
    <source>
        <dbReference type="Pfam" id="PF07980"/>
    </source>
</evidence>
<proteinExistence type="inferred from homology"/>
<evidence type="ECO:0000259" key="7">
    <source>
        <dbReference type="Pfam" id="PF14322"/>
    </source>
</evidence>
<evidence type="ECO:0000256" key="1">
    <source>
        <dbReference type="ARBA" id="ARBA00004442"/>
    </source>
</evidence>
<comment type="subcellular location">
    <subcellularLocation>
        <location evidence="1">Cell outer membrane</location>
    </subcellularLocation>
</comment>
<evidence type="ECO:0000313" key="8">
    <source>
        <dbReference type="EMBL" id="SMG34481.1"/>
    </source>
</evidence>
<accession>A0A1X7K0P4</accession>
<comment type="similarity">
    <text evidence="2">Belongs to the SusD family.</text>
</comment>
<name>A0A1X7K0P4_9SPHI</name>
<keyword evidence="4" id="KW-0472">Membrane</keyword>
<keyword evidence="5" id="KW-0998">Cell outer membrane</keyword>
<dbReference type="Pfam" id="PF14322">
    <property type="entry name" value="SusD-like_3"/>
    <property type="match status" value="1"/>
</dbReference>
<dbReference type="InterPro" id="IPR011990">
    <property type="entry name" value="TPR-like_helical_dom_sf"/>
</dbReference>
<organism evidence="8 9">
    <name type="scientific">Sphingobacterium psychroaquaticum</name>
    <dbReference type="NCBI Taxonomy" id="561061"/>
    <lineage>
        <taxon>Bacteria</taxon>
        <taxon>Pseudomonadati</taxon>
        <taxon>Bacteroidota</taxon>
        <taxon>Sphingobacteriia</taxon>
        <taxon>Sphingobacteriales</taxon>
        <taxon>Sphingobacteriaceae</taxon>
        <taxon>Sphingobacterium</taxon>
    </lineage>
</organism>
<dbReference type="Proteomes" id="UP000192980">
    <property type="component" value="Unassembled WGS sequence"/>
</dbReference>
<evidence type="ECO:0000313" key="9">
    <source>
        <dbReference type="Proteomes" id="UP000192980"/>
    </source>
</evidence>
<feature type="domain" description="RagB/SusD" evidence="6">
    <location>
        <begin position="361"/>
        <end position="492"/>
    </location>
</feature>
<dbReference type="GO" id="GO:0009279">
    <property type="term" value="C:cell outer membrane"/>
    <property type="evidence" value="ECO:0007669"/>
    <property type="project" value="UniProtKB-SubCell"/>
</dbReference>
<dbReference type="Pfam" id="PF07980">
    <property type="entry name" value="SusD_RagB"/>
    <property type="match status" value="1"/>
</dbReference>
<dbReference type="AlphaFoldDB" id="A0A1X7K0P4"/>
<dbReference type="InterPro" id="IPR033985">
    <property type="entry name" value="SusD-like_N"/>
</dbReference>
<evidence type="ECO:0000256" key="5">
    <source>
        <dbReference type="ARBA" id="ARBA00023237"/>
    </source>
</evidence>
<gene>
    <name evidence="8" type="ORF">SAMN05660862_2364</name>
</gene>
<dbReference type="EMBL" id="FXAU01000004">
    <property type="protein sequence ID" value="SMG34481.1"/>
    <property type="molecule type" value="Genomic_DNA"/>
</dbReference>
<dbReference type="PROSITE" id="PS51257">
    <property type="entry name" value="PROKAR_LIPOPROTEIN"/>
    <property type="match status" value="1"/>
</dbReference>
<sequence>MIMKKARIILLLTALTFISCKKFLEIEPIGAKFTTELTAVKSILGAWLYNFKSNGQFTSSSIDAPPPWIPLQFSFENTFTAYADVWNFQEWNNRSTRLTATEKRILDRAVLRNDWRRYYDLIGLMNLVIAEAKTASGTAELRAQLLGEAYIQRAYYFFKLLQYYAPLNDPNLGIVIHTDIYQDLAHANLQRQPQAMAYNQIISDLAEAEKLLGTYQPKADYNIMFNKDWFLRISAQFYLWKASSTNNSEDWQKAASYAKQAIHNTGAGGAPTLPYTVEKLKTTVFYGSLTETVTGIYPETLYFIANRIDNVLNTKWTYDLDVWKELYKDGDLRKTNWFLLPTKYNAPSETILQSDINPSRKISGYIYQPQAFPLRLAEQWLIWTEASAMAGDITTAQEQLQTWRSLRYKEGTSLSLPNTAKDIQHEVYLERKREFIGESDILWLDMKRFHIANKRSAQNFHATLTNDDWRYQFPIPDDEIKANPTIVVNPGWSDATNY</sequence>
<evidence type="ECO:0000256" key="2">
    <source>
        <dbReference type="ARBA" id="ARBA00006275"/>
    </source>
</evidence>
<feature type="domain" description="SusD-like N-terminal" evidence="7">
    <location>
        <begin position="76"/>
        <end position="239"/>
    </location>
</feature>
<keyword evidence="9" id="KW-1185">Reference proteome</keyword>